<proteinExistence type="predicted"/>
<organism evidence="3 4">
    <name type="scientific">Thelohanellus kitauei</name>
    <name type="common">Myxosporean</name>
    <dbReference type="NCBI Taxonomy" id="669202"/>
    <lineage>
        <taxon>Eukaryota</taxon>
        <taxon>Metazoa</taxon>
        <taxon>Cnidaria</taxon>
        <taxon>Myxozoa</taxon>
        <taxon>Myxosporea</taxon>
        <taxon>Bivalvulida</taxon>
        <taxon>Platysporina</taxon>
        <taxon>Myxobolidae</taxon>
        <taxon>Thelohanellus</taxon>
    </lineage>
</organism>
<feature type="domain" description="Sortilin N-terminal" evidence="2">
    <location>
        <begin position="3"/>
        <end position="123"/>
    </location>
</feature>
<name>A0A0C2MNA6_THEKT</name>
<evidence type="ECO:0000313" key="3">
    <source>
        <dbReference type="EMBL" id="KII65860.1"/>
    </source>
</evidence>
<dbReference type="InterPro" id="IPR036278">
    <property type="entry name" value="Sialidase_sf"/>
</dbReference>
<dbReference type="SUPFAM" id="SSF50939">
    <property type="entry name" value="Sialidases"/>
    <property type="match status" value="1"/>
</dbReference>
<keyword evidence="4" id="KW-1185">Reference proteome</keyword>
<accession>A0A0C2MNA6</accession>
<dbReference type="InterPro" id="IPR031778">
    <property type="entry name" value="Sortilin_N"/>
</dbReference>
<evidence type="ECO:0000313" key="4">
    <source>
        <dbReference type="Proteomes" id="UP000031668"/>
    </source>
</evidence>
<dbReference type="Proteomes" id="UP000031668">
    <property type="component" value="Unassembled WGS sequence"/>
</dbReference>
<dbReference type="OrthoDB" id="5949766at2759"/>
<dbReference type="EMBL" id="JWZT01003690">
    <property type="protein sequence ID" value="KII65860.1"/>
    <property type="molecule type" value="Genomic_DNA"/>
</dbReference>
<sequence>MNDDQTKTYVSFDNGENFQALKLEENDTECHPNNCWIELDLTCKDIQIKNHFPENSIVQFKGKYHKYGSTSRHIFVSFNAGNSWKMLDSRIDNLFIINHGQLLFGIQSTSGNIGYSYDEGSTWFFENNGLDNLIDVIPIGYPHYDLIGVIAF</sequence>
<gene>
    <name evidence="3" type="ORF">RF11_04959</name>
</gene>
<evidence type="ECO:0000259" key="2">
    <source>
        <dbReference type="Pfam" id="PF15902"/>
    </source>
</evidence>
<comment type="caution">
    <text evidence="3">The sequence shown here is derived from an EMBL/GenBank/DDBJ whole genome shotgun (WGS) entry which is preliminary data.</text>
</comment>
<reference evidence="3 4" key="1">
    <citation type="journal article" date="2014" name="Genome Biol. Evol.">
        <title>The genome of the myxosporean Thelohanellus kitauei shows adaptations to nutrient acquisition within its fish host.</title>
        <authorList>
            <person name="Yang Y."/>
            <person name="Xiong J."/>
            <person name="Zhou Z."/>
            <person name="Huo F."/>
            <person name="Miao W."/>
            <person name="Ran C."/>
            <person name="Liu Y."/>
            <person name="Zhang J."/>
            <person name="Feng J."/>
            <person name="Wang M."/>
            <person name="Wang M."/>
            <person name="Wang L."/>
            <person name="Yao B."/>
        </authorList>
    </citation>
    <scope>NUCLEOTIDE SEQUENCE [LARGE SCALE GENOMIC DNA]</scope>
    <source>
        <strain evidence="3">Wuqing</strain>
    </source>
</reference>
<dbReference type="AlphaFoldDB" id="A0A0C2MNA6"/>
<protein>
    <recommendedName>
        <fullName evidence="2">Sortilin N-terminal domain-containing protein</fullName>
    </recommendedName>
</protein>
<dbReference type="Pfam" id="PF15902">
    <property type="entry name" value="Sortilin-Vps10"/>
    <property type="match status" value="1"/>
</dbReference>
<evidence type="ECO:0000256" key="1">
    <source>
        <dbReference type="ARBA" id="ARBA00022737"/>
    </source>
</evidence>
<keyword evidence="1" id="KW-0677">Repeat</keyword>